<evidence type="ECO:0000313" key="2">
    <source>
        <dbReference type="Proteomes" id="UP000050795"/>
    </source>
</evidence>
<dbReference type="InterPro" id="IPR023631">
    <property type="entry name" value="Amidase_dom"/>
</dbReference>
<reference evidence="3" key="2">
    <citation type="submission" date="2023-11" db="UniProtKB">
        <authorList>
            <consortium name="WormBaseParasite"/>
        </authorList>
    </citation>
    <scope>IDENTIFICATION</scope>
</reference>
<dbReference type="SUPFAM" id="SSF75304">
    <property type="entry name" value="Amidase signature (AS) enzymes"/>
    <property type="match status" value="1"/>
</dbReference>
<dbReference type="InterPro" id="IPR052096">
    <property type="entry name" value="Endocannabinoid_amidase"/>
</dbReference>
<dbReference type="GO" id="GO:0004040">
    <property type="term" value="F:amidase activity"/>
    <property type="evidence" value="ECO:0007669"/>
    <property type="project" value="TreeGrafter"/>
</dbReference>
<accession>A0AA85KAQ4</accession>
<dbReference type="GO" id="GO:0017064">
    <property type="term" value="F:fatty acid amide hydrolase activity"/>
    <property type="evidence" value="ECO:0007669"/>
    <property type="project" value="TreeGrafter"/>
</dbReference>
<organism evidence="2 3">
    <name type="scientific">Trichobilharzia regenti</name>
    <name type="common">Nasal bird schistosome</name>
    <dbReference type="NCBI Taxonomy" id="157069"/>
    <lineage>
        <taxon>Eukaryota</taxon>
        <taxon>Metazoa</taxon>
        <taxon>Spiralia</taxon>
        <taxon>Lophotrochozoa</taxon>
        <taxon>Platyhelminthes</taxon>
        <taxon>Trematoda</taxon>
        <taxon>Digenea</taxon>
        <taxon>Strigeidida</taxon>
        <taxon>Schistosomatoidea</taxon>
        <taxon>Schistosomatidae</taxon>
        <taxon>Trichobilharzia</taxon>
    </lineage>
</organism>
<proteinExistence type="predicted"/>
<evidence type="ECO:0000313" key="3">
    <source>
        <dbReference type="WBParaSite" id="TREG1_65780.1"/>
    </source>
</evidence>
<protein>
    <recommendedName>
        <fullName evidence="1">Amidase domain-containing protein</fullName>
    </recommendedName>
</protein>
<dbReference type="PANTHER" id="PTHR45847:SF6">
    <property type="entry name" value="FATTY ACID AMIDE HYDROLASE"/>
    <property type="match status" value="1"/>
</dbReference>
<dbReference type="Proteomes" id="UP000050795">
    <property type="component" value="Unassembled WGS sequence"/>
</dbReference>
<evidence type="ECO:0000259" key="1">
    <source>
        <dbReference type="Pfam" id="PF01425"/>
    </source>
</evidence>
<dbReference type="Gene3D" id="3.90.1300.10">
    <property type="entry name" value="Amidase signature (AS) domain"/>
    <property type="match status" value="1"/>
</dbReference>
<dbReference type="InterPro" id="IPR036928">
    <property type="entry name" value="AS_sf"/>
</dbReference>
<dbReference type="PANTHER" id="PTHR45847">
    <property type="entry name" value="FATTY ACID AMIDE HYDROLASE"/>
    <property type="match status" value="1"/>
</dbReference>
<dbReference type="GO" id="GO:0009062">
    <property type="term" value="P:fatty acid catabolic process"/>
    <property type="evidence" value="ECO:0007669"/>
    <property type="project" value="TreeGrafter"/>
</dbReference>
<dbReference type="AlphaFoldDB" id="A0AA85KAQ4"/>
<dbReference type="Pfam" id="PF01425">
    <property type="entry name" value="Amidase"/>
    <property type="match status" value="1"/>
</dbReference>
<feature type="domain" description="Amidase" evidence="1">
    <location>
        <begin position="148"/>
        <end position="629"/>
    </location>
</feature>
<reference evidence="2" key="1">
    <citation type="submission" date="2022-06" db="EMBL/GenBank/DDBJ databases">
        <authorList>
            <person name="Berger JAMES D."/>
            <person name="Berger JAMES D."/>
        </authorList>
    </citation>
    <scope>NUCLEOTIDE SEQUENCE [LARGE SCALE GENOMIC DNA]</scope>
</reference>
<keyword evidence="2" id="KW-1185">Reference proteome</keyword>
<dbReference type="WBParaSite" id="TREG1_65780.1">
    <property type="protein sequence ID" value="TREG1_65780.1"/>
    <property type="gene ID" value="TREG1_65780"/>
</dbReference>
<sequence length="641" mass="72634">MPHMGQIVCFLIDRLTIIYLLDLISSYLFSKTLITSIQLVLNLPKWSIFSYLFKKWLIFRCLLFGWRRYKVYKRLKKKKDDILDKHGRLYNKFQGLHNNPDSHAEIQDLNNNKNNNNSEMTALTISQLREKLDNKSLQSIDLLDAYQVRALELVRSKLNCITEIVYEADVYAILADSMRDSEDGQISLIHGIPIALEEIFPIHGYDHTMGYTICTNRAAEDDCALVKALRDCGAIPVILTNVKQKLLSLSADNPITGLTSHPTHPGRACVSGTAPLLAHNGCPIAVGFDILGEARLSASFCGKAAFKPTSGRMSLKDLQLPIGLPDCLPPVPSPIGHKIEDLVDILRSLWSKNIFSHDFTLPPMSFNNEKYLSISKSERKLKIGFYTDFDNLVNSSSSVQRVMLKLRDELERKGHEVVDFKLPTPHKAYQLTISLLTRFVEPELLKLLYIRGNGDILVDYKQRLLHLFYALPRFLRYRISEWRANSVENDYPATAAVLRGLGCNRRYNSLITEINDYKQQVFSQWNEAELDVLVCPTSPIPAPWNDSPSYVTNCVLPFTCLYNLLDFPAGTVYAGRVEKCDLRACDDNLNGSFKISPTNIMFSEQHKRSEGLPIGVQVVAKPWDDETALGLLVNLQSLFNQ</sequence>
<name>A0AA85KAQ4_TRIRE</name>